<dbReference type="InterPro" id="IPR036271">
    <property type="entry name" value="Tet_transcr_reg_TetR-rel_C_sf"/>
</dbReference>
<keyword evidence="7" id="KW-1185">Reference proteome</keyword>
<dbReference type="Pfam" id="PF00440">
    <property type="entry name" value="TetR_N"/>
    <property type="match status" value="1"/>
</dbReference>
<evidence type="ECO:0000256" key="1">
    <source>
        <dbReference type="ARBA" id="ARBA00023015"/>
    </source>
</evidence>
<dbReference type="InterPro" id="IPR050109">
    <property type="entry name" value="HTH-type_TetR-like_transc_reg"/>
</dbReference>
<evidence type="ECO:0000256" key="2">
    <source>
        <dbReference type="ARBA" id="ARBA00023125"/>
    </source>
</evidence>
<keyword evidence="2 4" id="KW-0238">DNA-binding</keyword>
<keyword evidence="1" id="KW-0805">Transcription regulation</keyword>
<evidence type="ECO:0000313" key="7">
    <source>
        <dbReference type="Proteomes" id="UP000050867"/>
    </source>
</evidence>
<dbReference type="PANTHER" id="PTHR30055:SF220">
    <property type="entry name" value="TETR-FAMILY REGULATORY PROTEIN"/>
    <property type="match status" value="1"/>
</dbReference>
<evidence type="ECO:0000313" key="6">
    <source>
        <dbReference type="EMBL" id="KRV50638.1"/>
    </source>
</evidence>
<dbReference type="RefSeq" id="WP_018386069.1">
    <property type="nucleotide sequence ID" value="NZ_LLZU01000005.1"/>
</dbReference>
<proteinExistence type="predicted"/>
<dbReference type="AlphaFoldDB" id="A0A0T6LX08"/>
<evidence type="ECO:0000256" key="4">
    <source>
        <dbReference type="PROSITE-ProRule" id="PRU00335"/>
    </source>
</evidence>
<dbReference type="STRING" id="76728.AQ490_16425"/>
<evidence type="ECO:0000259" key="5">
    <source>
        <dbReference type="PROSITE" id="PS50977"/>
    </source>
</evidence>
<dbReference type="Proteomes" id="UP000050867">
    <property type="component" value="Unassembled WGS sequence"/>
</dbReference>
<reference evidence="6 7" key="1">
    <citation type="submission" date="2015-10" db="EMBL/GenBank/DDBJ databases">
        <title>Draft genome sequence of pyrrolomycin-producing Streptomyces vitaminophilus.</title>
        <authorList>
            <person name="Graham D.E."/>
            <person name="Mahan K.M."/>
            <person name="Klingeman D.M."/>
            <person name="Hettich R.L."/>
            <person name="Parry R.J."/>
        </authorList>
    </citation>
    <scope>NUCLEOTIDE SEQUENCE [LARGE SCALE GENOMIC DNA]</scope>
    <source>
        <strain evidence="6 7">ATCC 31673</strain>
    </source>
</reference>
<protein>
    <recommendedName>
        <fullName evidence="5">HTH tetR-type domain-containing protein</fullName>
    </recommendedName>
</protein>
<dbReference type="SUPFAM" id="SSF46689">
    <property type="entry name" value="Homeodomain-like"/>
    <property type="match status" value="1"/>
</dbReference>
<comment type="caution">
    <text evidence="6">The sequence shown here is derived from an EMBL/GenBank/DDBJ whole genome shotgun (WGS) entry which is preliminary data.</text>
</comment>
<dbReference type="InterPro" id="IPR009057">
    <property type="entry name" value="Homeodomain-like_sf"/>
</dbReference>
<dbReference type="PROSITE" id="PS50977">
    <property type="entry name" value="HTH_TETR_2"/>
    <property type="match status" value="1"/>
</dbReference>
<dbReference type="Gene3D" id="1.10.357.10">
    <property type="entry name" value="Tetracycline Repressor, domain 2"/>
    <property type="match status" value="1"/>
</dbReference>
<gene>
    <name evidence="6" type="ORF">AQ490_16425</name>
</gene>
<feature type="domain" description="HTH tetR-type" evidence="5">
    <location>
        <begin position="14"/>
        <end position="74"/>
    </location>
</feature>
<keyword evidence="3" id="KW-0804">Transcription</keyword>
<dbReference type="GO" id="GO:0003700">
    <property type="term" value="F:DNA-binding transcription factor activity"/>
    <property type="evidence" value="ECO:0007669"/>
    <property type="project" value="TreeGrafter"/>
</dbReference>
<dbReference type="InterPro" id="IPR001647">
    <property type="entry name" value="HTH_TetR"/>
</dbReference>
<dbReference type="Pfam" id="PF13305">
    <property type="entry name" value="TetR_C_33"/>
    <property type="match status" value="1"/>
</dbReference>
<dbReference type="InterPro" id="IPR025996">
    <property type="entry name" value="MT1864/Rv1816-like_C"/>
</dbReference>
<evidence type="ECO:0000256" key="3">
    <source>
        <dbReference type="ARBA" id="ARBA00023163"/>
    </source>
</evidence>
<name>A0A0T6LX08_WENVI</name>
<dbReference type="GO" id="GO:0000976">
    <property type="term" value="F:transcription cis-regulatory region binding"/>
    <property type="evidence" value="ECO:0007669"/>
    <property type="project" value="TreeGrafter"/>
</dbReference>
<dbReference type="PANTHER" id="PTHR30055">
    <property type="entry name" value="HTH-TYPE TRANSCRIPTIONAL REGULATOR RUTR"/>
    <property type="match status" value="1"/>
</dbReference>
<dbReference type="SUPFAM" id="SSF48498">
    <property type="entry name" value="Tetracyclin repressor-like, C-terminal domain"/>
    <property type="match status" value="1"/>
</dbReference>
<dbReference type="eggNOG" id="COG1309">
    <property type="taxonomic scope" value="Bacteria"/>
</dbReference>
<accession>A0A0T6LX08</accession>
<sequence length="209" mass="22639">MDANRNRRTRYHHGDLRNALISAATDLARTGGPEAVVLREAARRVGVSATAAYRHFDGHGDLLHAVKLQAHAGLAASMERAAAAVPPSGDERIDTDRRFRALAHGYVAFAMAEPGLFRTGFQHEGTLRTNDSPEQVRSYSMLTEALDDLVARGLMPVSRRPLAETAAWAPMHGICLLILDGPLAQLDEAARSEAVERLIDVVMGGLCRP</sequence>
<feature type="DNA-binding region" description="H-T-H motif" evidence="4">
    <location>
        <begin position="37"/>
        <end position="56"/>
    </location>
</feature>
<organism evidence="6 7">
    <name type="scientific">Wenjunlia vitaminophila</name>
    <name type="common">Streptomyces vitaminophilus</name>
    <dbReference type="NCBI Taxonomy" id="76728"/>
    <lineage>
        <taxon>Bacteria</taxon>
        <taxon>Bacillati</taxon>
        <taxon>Actinomycetota</taxon>
        <taxon>Actinomycetes</taxon>
        <taxon>Kitasatosporales</taxon>
        <taxon>Streptomycetaceae</taxon>
        <taxon>Wenjunlia</taxon>
    </lineage>
</organism>
<dbReference type="EMBL" id="LLZU01000005">
    <property type="protein sequence ID" value="KRV50638.1"/>
    <property type="molecule type" value="Genomic_DNA"/>
</dbReference>